<dbReference type="AlphaFoldDB" id="A0A8J2KCU5"/>
<comment type="caution">
    <text evidence="3">The sequence shown here is derived from an EMBL/GenBank/DDBJ whole genome shotgun (WGS) entry which is preliminary data.</text>
</comment>
<reference evidence="3" key="1">
    <citation type="submission" date="2021-06" db="EMBL/GenBank/DDBJ databases">
        <authorList>
            <person name="Hodson N. C."/>
            <person name="Mongue J. A."/>
            <person name="Jaron S. K."/>
        </authorList>
    </citation>
    <scope>NUCLEOTIDE SEQUENCE</scope>
</reference>
<evidence type="ECO:0000313" key="3">
    <source>
        <dbReference type="EMBL" id="CAG7786413.1"/>
    </source>
</evidence>
<keyword evidence="4" id="KW-1185">Reference proteome</keyword>
<dbReference type="EMBL" id="CAJVCH010317465">
    <property type="protein sequence ID" value="CAG7786413.1"/>
    <property type="molecule type" value="Genomic_DNA"/>
</dbReference>
<keyword evidence="1" id="KW-0808">Transferase</keyword>
<name>A0A8J2KCU5_9HEXA</name>
<dbReference type="PANTHER" id="PTHR43323:SF2">
    <property type="entry name" value="HYDROXYMETHYLGLUTARYL-COA SYNTHASE"/>
    <property type="match status" value="1"/>
</dbReference>
<dbReference type="InterPro" id="IPR013746">
    <property type="entry name" value="HMG_CoA_synt_C_dom"/>
</dbReference>
<dbReference type="GO" id="GO:0004421">
    <property type="term" value="F:hydroxymethylglutaryl-CoA synthase activity"/>
    <property type="evidence" value="ECO:0007669"/>
    <property type="project" value="InterPro"/>
</dbReference>
<feature type="domain" description="Hydroxymethylglutaryl-coenzyme A synthase C-terminal" evidence="2">
    <location>
        <begin position="1"/>
        <end position="122"/>
    </location>
</feature>
<gene>
    <name evidence="3" type="ORF">AFUS01_LOCUS24982</name>
</gene>
<dbReference type="GO" id="GO:0010142">
    <property type="term" value="P:farnesyl diphosphate biosynthetic process, mevalonate pathway"/>
    <property type="evidence" value="ECO:0007669"/>
    <property type="project" value="InterPro"/>
</dbReference>
<dbReference type="Proteomes" id="UP000708208">
    <property type="component" value="Unassembled WGS sequence"/>
</dbReference>
<evidence type="ECO:0000256" key="1">
    <source>
        <dbReference type="ARBA" id="ARBA00022679"/>
    </source>
</evidence>
<sequence length="133" mass="15013">MYTASVYGGLVSYLISKPVADLVGNRLCIFSYGSGLQASMYTLKITSSLADLSGLLAGISDVRVKLDSRLEFIPEKFESMMVLREETHHQAPYKPVGSTRDLKPGSYYLQEVDEMHRRQYERFMGATNGFHNY</sequence>
<dbReference type="OrthoDB" id="1269963at2759"/>
<evidence type="ECO:0000259" key="2">
    <source>
        <dbReference type="Pfam" id="PF08540"/>
    </source>
</evidence>
<protein>
    <recommendedName>
        <fullName evidence="2">Hydroxymethylglutaryl-coenzyme A synthase C-terminal domain-containing protein</fullName>
    </recommendedName>
</protein>
<evidence type="ECO:0000313" key="4">
    <source>
        <dbReference type="Proteomes" id="UP000708208"/>
    </source>
</evidence>
<dbReference type="GO" id="GO:0006084">
    <property type="term" value="P:acetyl-CoA metabolic process"/>
    <property type="evidence" value="ECO:0007669"/>
    <property type="project" value="InterPro"/>
</dbReference>
<dbReference type="PANTHER" id="PTHR43323">
    <property type="entry name" value="3-HYDROXY-3-METHYLGLUTARYL COENZYME A SYNTHASE"/>
    <property type="match status" value="1"/>
</dbReference>
<proteinExistence type="predicted"/>
<organism evidence="3 4">
    <name type="scientific">Allacma fusca</name>
    <dbReference type="NCBI Taxonomy" id="39272"/>
    <lineage>
        <taxon>Eukaryota</taxon>
        <taxon>Metazoa</taxon>
        <taxon>Ecdysozoa</taxon>
        <taxon>Arthropoda</taxon>
        <taxon>Hexapoda</taxon>
        <taxon>Collembola</taxon>
        <taxon>Symphypleona</taxon>
        <taxon>Sminthuridae</taxon>
        <taxon>Allacma</taxon>
    </lineage>
</organism>
<accession>A0A8J2KCU5</accession>
<dbReference type="Pfam" id="PF08540">
    <property type="entry name" value="HMG_CoA_synt_C"/>
    <property type="match status" value="1"/>
</dbReference>